<evidence type="ECO:0000313" key="6">
    <source>
        <dbReference type="EMBL" id="UYN56308.1"/>
    </source>
</evidence>
<dbReference type="SUPFAM" id="SSF64288">
    <property type="entry name" value="Chorismate lyase-like"/>
    <property type="match status" value="1"/>
</dbReference>
<dbReference type="GO" id="GO:0045892">
    <property type="term" value="P:negative regulation of DNA-templated transcription"/>
    <property type="evidence" value="ECO:0007669"/>
    <property type="project" value="TreeGrafter"/>
</dbReference>
<dbReference type="InterPro" id="IPR036390">
    <property type="entry name" value="WH_DNA-bd_sf"/>
</dbReference>
<organism evidence="5 7">
    <name type="scientific">Lacticaseibacillus chiayiensis</name>
    <dbReference type="NCBI Taxonomy" id="2100821"/>
    <lineage>
        <taxon>Bacteria</taxon>
        <taxon>Bacillati</taxon>
        <taxon>Bacillota</taxon>
        <taxon>Bacilli</taxon>
        <taxon>Lactobacillales</taxon>
        <taxon>Lactobacillaceae</taxon>
        <taxon>Lacticaseibacillus</taxon>
    </lineage>
</organism>
<evidence type="ECO:0000313" key="5">
    <source>
        <dbReference type="EMBL" id="RXT30733.1"/>
    </source>
</evidence>
<dbReference type="AlphaFoldDB" id="A0A4Q1UG33"/>
<dbReference type="Proteomes" id="UP000290475">
    <property type="component" value="Unassembled WGS sequence"/>
</dbReference>
<dbReference type="Gene3D" id="1.10.10.10">
    <property type="entry name" value="Winged helix-like DNA-binding domain superfamily/Winged helix DNA-binding domain"/>
    <property type="match status" value="1"/>
</dbReference>
<proteinExistence type="predicted"/>
<evidence type="ECO:0000313" key="8">
    <source>
        <dbReference type="Proteomes" id="UP001164790"/>
    </source>
</evidence>
<dbReference type="InterPro" id="IPR028978">
    <property type="entry name" value="Chorismate_lyase_/UTRA_dom_sf"/>
</dbReference>
<feature type="domain" description="HTH gntR-type" evidence="4">
    <location>
        <begin position="1"/>
        <end position="69"/>
    </location>
</feature>
<dbReference type="PROSITE" id="PS50949">
    <property type="entry name" value="HTH_GNTR"/>
    <property type="match status" value="1"/>
</dbReference>
<dbReference type="InterPro" id="IPR000524">
    <property type="entry name" value="Tscrpt_reg_HTH_GntR"/>
</dbReference>
<reference evidence="6" key="2">
    <citation type="submission" date="2022-10" db="EMBL/GenBank/DDBJ databases">
        <title>Comparative genomic analysis and in-vitro probiotic properties of the potential probiotic L. chiayiensis AACE 3.</title>
        <authorList>
            <person name="Kang X."/>
        </authorList>
    </citation>
    <scope>NUCLEOTIDE SEQUENCE</scope>
    <source>
        <strain evidence="6">AACE 3</strain>
    </source>
</reference>
<name>A0A4Q1UG33_9LACO</name>
<sequence length="240" mass="27294">MYKYQTIAQKLRKKFTDGSYQPGDLLPDQESLANEFNTTRLTIRKAIEQLIQDDVVYVKRGAGTFLRKDVHQSKLEASIDKPVGATRTYAGRNVTSKVLELSARLPTKEEQQALLISPNEPVYVIRRVRYIDGEVFAYEHTIMPTKLTTLTKKVLEGSIYKHLAQVDHLRISRSHRIIAAAKASKEDVKAMGVPINDPVLVIKQISYTEEGEPFEYSKTHFPYQKSNMVADVSINPPDTW</sequence>
<keyword evidence="1" id="KW-0805">Transcription regulation</keyword>
<dbReference type="InterPro" id="IPR050679">
    <property type="entry name" value="Bact_HTH_transcr_reg"/>
</dbReference>
<dbReference type="SMART" id="SM00345">
    <property type="entry name" value="HTH_GNTR"/>
    <property type="match status" value="1"/>
</dbReference>
<dbReference type="CDD" id="cd07377">
    <property type="entry name" value="WHTH_GntR"/>
    <property type="match status" value="1"/>
</dbReference>
<accession>A0A4Q1UG33</accession>
<evidence type="ECO:0000256" key="3">
    <source>
        <dbReference type="ARBA" id="ARBA00023163"/>
    </source>
</evidence>
<reference evidence="5 7" key="1">
    <citation type="submission" date="2017-01" db="EMBL/GenBank/DDBJ databases">
        <title>Lactobacillus chiayiensis sp. nov., a lactic acid bacterium isolated from compost.</title>
        <authorList>
            <person name="Huang C.-H."/>
        </authorList>
    </citation>
    <scope>NUCLEOTIDE SEQUENCE [LARGE SCALE GENOMIC DNA]</scope>
    <source>
        <strain evidence="7">chh01</strain>
        <strain evidence="5">Chh01</strain>
    </source>
</reference>
<dbReference type="RefSeq" id="WP_129300672.1">
    <property type="nucleotide sequence ID" value="NZ_CP074378.1"/>
</dbReference>
<dbReference type="OrthoDB" id="9815017at2"/>
<dbReference type="GO" id="GO:0003700">
    <property type="term" value="F:DNA-binding transcription factor activity"/>
    <property type="evidence" value="ECO:0007669"/>
    <property type="project" value="InterPro"/>
</dbReference>
<dbReference type="Proteomes" id="UP001164790">
    <property type="component" value="Chromosome"/>
</dbReference>
<evidence type="ECO:0000259" key="4">
    <source>
        <dbReference type="PROSITE" id="PS50949"/>
    </source>
</evidence>
<dbReference type="Gene3D" id="3.40.1410.10">
    <property type="entry name" value="Chorismate lyase-like"/>
    <property type="match status" value="1"/>
</dbReference>
<dbReference type="Pfam" id="PF00392">
    <property type="entry name" value="GntR"/>
    <property type="match status" value="1"/>
</dbReference>
<dbReference type="PRINTS" id="PR00035">
    <property type="entry name" value="HTHGNTR"/>
</dbReference>
<dbReference type="InterPro" id="IPR036388">
    <property type="entry name" value="WH-like_DNA-bd_sf"/>
</dbReference>
<gene>
    <name evidence="5" type="ORF">BVJ53_00525</name>
    <name evidence="6" type="ORF">OFW50_12705</name>
</gene>
<keyword evidence="2" id="KW-0238">DNA-binding</keyword>
<keyword evidence="8" id="KW-1185">Reference proteome</keyword>
<keyword evidence="3" id="KW-0804">Transcription</keyword>
<dbReference type="EMBL" id="MSSM01000001">
    <property type="protein sequence ID" value="RXT30733.1"/>
    <property type="molecule type" value="Genomic_DNA"/>
</dbReference>
<dbReference type="PANTHER" id="PTHR44846">
    <property type="entry name" value="MANNOSYL-D-GLYCERATE TRANSPORT/METABOLISM SYSTEM REPRESSOR MNGR-RELATED"/>
    <property type="match status" value="1"/>
</dbReference>
<evidence type="ECO:0000256" key="2">
    <source>
        <dbReference type="ARBA" id="ARBA00023125"/>
    </source>
</evidence>
<dbReference type="EMBL" id="CP107523">
    <property type="protein sequence ID" value="UYN56308.1"/>
    <property type="molecule type" value="Genomic_DNA"/>
</dbReference>
<dbReference type="SUPFAM" id="SSF46785">
    <property type="entry name" value="Winged helix' DNA-binding domain"/>
    <property type="match status" value="1"/>
</dbReference>
<protein>
    <submittedName>
        <fullName evidence="5">GntR family transcriptional regulator</fullName>
    </submittedName>
</protein>
<dbReference type="PANTHER" id="PTHR44846:SF4">
    <property type="entry name" value="HTH GNTR-TYPE DOMAIN-CONTAINING PROTEIN"/>
    <property type="match status" value="1"/>
</dbReference>
<dbReference type="Pfam" id="PF07702">
    <property type="entry name" value="UTRA"/>
    <property type="match status" value="1"/>
</dbReference>
<evidence type="ECO:0000313" key="7">
    <source>
        <dbReference type="Proteomes" id="UP000290475"/>
    </source>
</evidence>
<dbReference type="GO" id="GO:0003677">
    <property type="term" value="F:DNA binding"/>
    <property type="evidence" value="ECO:0007669"/>
    <property type="project" value="UniProtKB-KW"/>
</dbReference>
<evidence type="ECO:0000256" key="1">
    <source>
        <dbReference type="ARBA" id="ARBA00023015"/>
    </source>
</evidence>
<dbReference type="SMART" id="SM00866">
    <property type="entry name" value="UTRA"/>
    <property type="match status" value="1"/>
</dbReference>
<dbReference type="InterPro" id="IPR011663">
    <property type="entry name" value="UTRA"/>
</dbReference>